<comment type="catalytic activity">
    <reaction evidence="1">
        <text>a 4-O-methyl-thymidine in DNA + L-cysteinyl-[protein] = a thymidine in DNA + S-methyl-L-cysteinyl-[protein]</text>
        <dbReference type="Rhea" id="RHEA:53428"/>
        <dbReference type="Rhea" id="RHEA-COMP:10131"/>
        <dbReference type="Rhea" id="RHEA-COMP:10132"/>
        <dbReference type="Rhea" id="RHEA-COMP:13555"/>
        <dbReference type="Rhea" id="RHEA-COMP:13556"/>
        <dbReference type="ChEBI" id="CHEBI:29950"/>
        <dbReference type="ChEBI" id="CHEBI:82612"/>
        <dbReference type="ChEBI" id="CHEBI:137386"/>
        <dbReference type="ChEBI" id="CHEBI:137387"/>
        <dbReference type="EC" id="2.1.1.63"/>
    </reaction>
</comment>
<dbReference type="InterPro" id="IPR036217">
    <property type="entry name" value="MethylDNA_cys_MeTrfase_DNAb"/>
</dbReference>
<evidence type="ECO:0000313" key="10">
    <source>
        <dbReference type="EMBL" id="MBN9644421.1"/>
    </source>
</evidence>
<dbReference type="Pfam" id="PF01035">
    <property type="entry name" value="DNA_binding_1"/>
    <property type="match status" value="1"/>
</dbReference>
<evidence type="ECO:0000256" key="4">
    <source>
        <dbReference type="ARBA" id="ARBA00022603"/>
    </source>
</evidence>
<keyword evidence="6" id="KW-0227">DNA damage</keyword>
<evidence type="ECO:0000256" key="7">
    <source>
        <dbReference type="ARBA" id="ARBA00023204"/>
    </source>
</evidence>
<dbReference type="EC" id="2.1.1.63" evidence="3"/>
<dbReference type="PANTHER" id="PTHR10815">
    <property type="entry name" value="METHYLATED-DNA--PROTEIN-CYSTEINE METHYLTRANSFERASE"/>
    <property type="match status" value="1"/>
</dbReference>
<evidence type="ECO:0000259" key="9">
    <source>
        <dbReference type="Pfam" id="PF01035"/>
    </source>
</evidence>
<dbReference type="InterPro" id="IPR036631">
    <property type="entry name" value="MGMT_N_sf"/>
</dbReference>
<evidence type="ECO:0000256" key="1">
    <source>
        <dbReference type="ARBA" id="ARBA00001286"/>
    </source>
</evidence>
<dbReference type="NCBIfam" id="TIGR00589">
    <property type="entry name" value="ogt"/>
    <property type="match status" value="1"/>
</dbReference>
<dbReference type="AlphaFoldDB" id="A0A939IVN6"/>
<dbReference type="InterPro" id="IPR036388">
    <property type="entry name" value="WH-like_DNA-bd_sf"/>
</dbReference>
<dbReference type="GO" id="GO:0006281">
    <property type="term" value="P:DNA repair"/>
    <property type="evidence" value="ECO:0007669"/>
    <property type="project" value="UniProtKB-KW"/>
</dbReference>
<dbReference type="CDD" id="cd06445">
    <property type="entry name" value="ATase"/>
    <property type="match status" value="1"/>
</dbReference>
<dbReference type="InterPro" id="IPR014048">
    <property type="entry name" value="MethylDNA_cys_MeTrfase_DNA-bd"/>
</dbReference>
<comment type="similarity">
    <text evidence="2">Belongs to the MGMT family.</text>
</comment>
<dbReference type="InterPro" id="IPR001497">
    <property type="entry name" value="MethylDNA_cys_MeTrfase_AS"/>
</dbReference>
<keyword evidence="11" id="KW-1185">Reference proteome</keyword>
<dbReference type="SUPFAM" id="SSF46767">
    <property type="entry name" value="Methylated DNA-protein cysteine methyltransferase, C-terminal domain"/>
    <property type="match status" value="1"/>
</dbReference>
<dbReference type="FunFam" id="1.10.10.10:FF:000214">
    <property type="entry name" value="Methylated-DNA--protein-cysteine methyltransferase"/>
    <property type="match status" value="1"/>
</dbReference>
<dbReference type="EMBL" id="JAFLEQ010000012">
    <property type="protein sequence ID" value="MBN9644421.1"/>
    <property type="molecule type" value="Genomic_DNA"/>
</dbReference>
<dbReference type="PROSITE" id="PS00374">
    <property type="entry name" value="MGMT"/>
    <property type="match status" value="1"/>
</dbReference>
<dbReference type="Gene3D" id="3.30.160.70">
    <property type="entry name" value="Methylated DNA-protein cysteine methyltransferase domain"/>
    <property type="match status" value="1"/>
</dbReference>
<comment type="catalytic activity">
    <reaction evidence="8">
        <text>a 6-O-methyl-2'-deoxyguanosine in DNA + L-cysteinyl-[protein] = S-methyl-L-cysteinyl-[protein] + a 2'-deoxyguanosine in DNA</text>
        <dbReference type="Rhea" id="RHEA:24000"/>
        <dbReference type="Rhea" id="RHEA-COMP:10131"/>
        <dbReference type="Rhea" id="RHEA-COMP:10132"/>
        <dbReference type="Rhea" id="RHEA-COMP:11367"/>
        <dbReference type="Rhea" id="RHEA-COMP:11368"/>
        <dbReference type="ChEBI" id="CHEBI:29950"/>
        <dbReference type="ChEBI" id="CHEBI:82612"/>
        <dbReference type="ChEBI" id="CHEBI:85445"/>
        <dbReference type="ChEBI" id="CHEBI:85448"/>
        <dbReference type="EC" id="2.1.1.63"/>
    </reaction>
</comment>
<protein>
    <recommendedName>
        <fullName evidence="3">methylated-DNA--[protein]-cysteine S-methyltransferase</fullName>
        <ecNumber evidence="3">2.1.1.63</ecNumber>
    </recommendedName>
</protein>
<sequence>MHTSSTTAAPATATVTVPAGPVTVTATARGIVRVDFAGTDPATTAPEWPVDTDAASRAAGAAGVHPAAGAVAAAAAGELAAYFAGCLTHFTIALDPSATARASSFRRRVWQALGHVGYGRTVTYGELAGLIGCPTAARAVGGALGANPCPVIVPCHRVVAAAGIGGFAGPLEFKQRLLRLEQGGGPVA</sequence>
<feature type="domain" description="Methylated-DNA-[protein]-cysteine S-methyltransferase DNA binding" evidence="9">
    <location>
        <begin position="105"/>
        <end position="182"/>
    </location>
</feature>
<keyword evidence="5" id="KW-0808">Transferase</keyword>
<comment type="caution">
    <text evidence="10">The sequence shown here is derived from an EMBL/GenBank/DDBJ whole genome shotgun (WGS) entry which is preliminary data.</text>
</comment>
<reference evidence="10" key="1">
    <citation type="submission" date="2021-03" db="EMBL/GenBank/DDBJ databases">
        <authorList>
            <person name="Sun Q."/>
        </authorList>
    </citation>
    <scope>NUCLEOTIDE SEQUENCE</scope>
    <source>
        <strain evidence="10">CCM 8862</strain>
    </source>
</reference>
<accession>A0A939IVN6</accession>
<organism evidence="10 11">
    <name type="scientific">Corynebacterium mendelii</name>
    <dbReference type="NCBI Taxonomy" id="2765362"/>
    <lineage>
        <taxon>Bacteria</taxon>
        <taxon>Bacillati</taxon>
        <taxon>Actinomycetota</taxon>
        <taxon>Actinomycetes</taxon>
        <taxon>Mycobacteriales</taxon>
        <taxon>Corynebacteriaceae</taxon>
        <taxon>Corynebacterium</taxon>
    </lineage>
</organism>
<evidence type="ECO:0000256" key="3">
    <source>
        <dbReference type="ARBA" id="ARBA00011918"/>
    </source>
</evidence>
<gene>
    <name evidence="10" type="ORF">JZY06_07325</name>
</gene>
<evidence type="ECO:0000256" key="2">
    <source>
        <dbReference type="ARBA" id="ARBA00008711"/>
    </source>
</evidence>
<dbReference type="PANTHER" id="PTHR10815:SF13">
    <property type="entry name" value="METHYLATED-DNA--PROTEIN-CYSTEINE METHYLTRANSFERASE"/>
    <property type="match status" value="1"/>
</dbReference>
<dbReference type="GO" id="GO:0032259">
    <property type="term" value="P:methylation"/>
    <property type="evidence" value="ECO:0007669"/>
    <property type="project" value="UniProtKB-KW"/>
</dbReference>
<evidence type="ECO:0000256" key="5">
    <source>
        <dbReference type="ARBA" id="ARBA00022679"/>
    </source>
</evidence>
<dbReference type="Gene3D" id="1.10.10.10">
    <property type="entry name" value="Winged helix-like DNA-binding domain superfamily/Winged helix DNA-binding domain"/>
    <property type="match status" value="1"/>
</dbReference>
<name>A0A939IVN6_9CORY</name>
<keyword evidence="4" id="KW-0489">Methyltransferase</keyword>
<keyword evidence="7" id="KW-0234">DNA repair</keyword>
<dbReference type="SUPFAM" id="SSF53155">
    <property type="entry name" value="Methylated DNA-protein cysteine methyltransferase domain"/>
    <property type="match status" value="1"/>
</dbReference>
<evidence type="ECO:0000256" key="8">
    <source>
        <dbReference type="ARBA" id="ARBA00049348"/>
    </source>
</evidence>
<evidence type="ECO:0000313" key="11">
    <source>
        <dbReference type="Proteomes" id="UP000664332"/>
    </source>
</evidence>
<dbReference type="Proteomes" id="UP000664332">
    <property type="component" value="Unassembled WGS sequence"/>
</dbReference>
<dbReference type="RefSeq" id="WP_207278908.1">
    <property type="nucleotide sequence ID" value="NZ_JAFLEQ010000012.1"/>
</dbReference>
<evidence type="ECO:0000256" key="6">
    <source>
        <dbReference type="ARBA" id="ARBA00022763"/>
    </source>
</evidence>
<dbReference type="GO" id="GO:0003908">
    <property type="term" value="F:methylated-DNA-[protein]-cysteine S-methyltransferase activity"/>
    <property type="evidence" value="ECO:0007669"/>
    <property type="project" value="UniProtKB-EC"/>
</dbReference>
<proteinExistence type="inferred from homology"/>